<proteinExistence type="predicted"/>
<protein>
    <submittedName>
        <fullName evidence="3">Uncharacterized protein</fullName>
    </submittedName>
</protein>
<dbReference type="Proteomes" id="UP000663870">
    <property type="component" value="Unassembled WGS sequence"/>
</dbReference>
<feature type="region of interest" description="Disordered" evidence="1">
    <location>
        <begin position="40"/>
        <end position="61"/>
    </location>
</feature>
<reference evidence="3" key="1">
    <citation type="submission" date="2021-02" db="EMBL/GenBank/DDBJ databases">
        <authorList>
            <person name="Nowell W R."/>
        </authorList>
    </citation>
    <scope>NUCLEOTIDE SEQUENCE</scope>
</reference>
<evidence type="ECO:0000256" key="1">
    <source>
        <dbReference type="SAM" id="MobiDB-lite"/>
    </source>
</evidence>
<name>A0A815UHZ8_9BILA</name>
<organism evidence="3 4">
    <name type="scientific">Rotaria sordida</name>
    <dbReference type="NCBI Taxonomy" id="392033"/>
    <lineage>
        <taxon>Eukaryota</taxon>
        <taxon>Metazoa</taxon>
        <taxon>Spiralia</taxon>
        <taxon>Gnathifera</taxon>
        <taxon>Rotifera</taxon>
        <taxon>Eurotatoria</taxon>
        <taxon>Bdelloidea</taxon>
        <taxon>Philodinida</taxon>
        <taxon>Philodinidae</taxon>
        <taxon>Rotaria</taxon>
    </lineage>
</organism>
<dbReference type="EMBL" id="CAJNOL010002614">
    <property type="protein sequence ID" value="CAF1516423.1"/>
    <property type="molecule type" value="Genomic_DNA"/>
</dbReference>
<dbReference type="AlphaFoldDB" id="A0A815UHZ8"/>
<evidence type="ECO:0000313" key="2">
    <source>
        <dbReference type="EMBL" id="CAF1115303.1"/>
    </source>
</evidence>
<comment type="caution">
    <text evidence="3">The sequence shown here is derived from an EMBL/GenBank/DDBJ whole genome shotgun (WGS) entry which is preliminary data.</text>
</comment>
<dbReference type="EMBL" id="CAJNOH010000741">
    <property type="protein sequence ID" value="CAF1115303.1"/>
    <property type="molecule type" value="Genomic_DNA"/>
</dbReference>
<evidence type="ECO:0000313" key="4">
    <source>
        <dbReference type="Proteomes" id="UP000663870"/>
    </source>
</evidence>
<accession>A0A815UHZ8</accession>
<sequence>MTQNRFPNDLDHWRSELLTSQVRTQPNVLPPLQQQQQQIVASKQRKKKSPGSRADQYFRRRLNRRKLDDETKALLLQTRLEGKQQQQQIVHEKTMEINPIDDQTINMPDDEPIMEFHDDFDADDETNIQFDKRHRQFVKEYDDDLFDIEQCPKVDQILLGLTVGEQGKQQYLSGKLSHLSATHQESESTTRAADVLSRIKTDNVVISSQFLPKYLSHESKEFDRMILGLRQQTGTIIYTEELRAIAFLIDQLQRIELEKRLYTTYLRSGQGTLVENQQPSLPMWPSELKLKMIAENQTKATHPNEIYQDECVKYVEKILDKYRSKMSDYQNQLEEKKRHLRNRWTSRIEETITKFVQDYKIILYQIPIEKEIIRIEYDFFDRLSELEFYSENSNVYQKHLFQYLTQTKFDMEKSKLELALLKQRITHNHLPTSFDTLEISIPRRIHTIIDTETAQSLKDRYDKILQRTKADMIQVYLEAAEVRANQCRLEFNNAMNKLKENESTHLSDKILTKVMFDIMIKRFNNISEHLVSVYKLKLRAFTKLRTDNKSN</sequence>
<gene>
    <name evidence="3" type="ORF">JXQ802_LOCUS41308</name>
    <name evidence="2" type="ORF">PYM288_LOCUS20403</name>
</gene>
<evidence type="ECO:0000313" key="3">
    <source>
        <dbReference type="EMBL" id="CAF1516423.1"/>
    </source>
</evidence>
<dbReference type="Proteomes" id="UP000663854">
    <property type="component" value="Unassembled WGS sequence"/>
</dbReference>
<keyword evidence="4" id="KW-1185">Reference proteome</keyword>